<dbReference type="CDD" id="cd00067">
    <property type="entry name" value="GAL4"/>
    <property type="match status" value="1"/>
</dbReference>
<dbReference type="SUPFAM" id="SSF57701">
    <property type="entry name" value="Zn2/Cys6 DNA-binding domain"/>
    <property type="match status" value="1"/>
</dbReference>
<dbReference type="PROSITE" id="PS50048">
    <property type="entry name" value="ZN2_CY6_FUNGAL_2"/>
    <property type="match status" value="1"/>
</dbReference>
<keyword evidence="5" id="KW-0804">Transcription</keyword>
<comment type="caution">
    <text evidence="9">The sequence shown here is derived from an EMBL/GenBank/DDBJ whole genome shotgun (WGS) entry which is preliminary data.</text>
</comment>
<dbReference type="CDD" id="cd12148">
    <property type="entry name" value="fungal_TF_MHR"/>
    <property type="match status" value="1"/>
</dbReference>
<evidence type="ECO:0000256" key="1">
    <source>
        <dbReference type="ARBA" id="ARBA00004123"/>
    </source>
</evidence>
<proteinExistence type="predicted"/>
<comment type="subcellular location">
    <subcellularLocation>
        <location evidence="1">Nucleus</location>
    </subcellularLocation>
</comment>
<keyword evidence="2" id="KW-0479">Metal-binding</keyword>
<dbReference type="PANTHER" id="PTHR31845">
    <property type="entry name" value="FINGER DOMAIN PROTEIN, PUTATIVE-RELATED"/>
    <property type="match status" value="1"/>
</dbReference>
<dbReference type="InterPro" id="IPR051089">
    <property type="entry name" value="prtT"/>
</dbReference>
<accession>A0ABR3ZNZ1</accession>
<dbReference type="InterPro" id="IPR036864">
    <property type="entry name" value="Zn2-C6_fun-type_DNA-bd_sf"/>
</dbReference>
<dbReference type="Proteomes" id="UP001583186">
    <property type="component" value="Unassembled WGS sequence"/>
</dbReference>
<feature type="region of interest" description="Disordered" evidence="7">
    <location>
        <begin position="1"/>
        <end position="21"/>
    </location>
</feature>
<evidence type="ECO:0000313" key="10">
    <source>
        <dbReference type="Proteomes" id="UP001583186"/>
    </source>
</evidence>
<evidence type="ECO:0000256" key="4">
    <source>
        <dbReference type="ARBA" id="ARBA00023125"/>
    </source>
</evidence>
<evidence type="ECO:0000256" key="7">
    <source>
        <dbReference type="SAM" id="MobiDB-lite"/>
    </source>
</evidence>
<gene>
    <name evidence="9" type="ORF">Sste5346_001514</name>
</gene>
<keyword evidence="4" id="KW-0238">DNA-binding</keyword>
<keyword evidence="10" id="KW-1185">Reference proteome</keyword>
<name>A0ABR3ZNZ1_9PEZI</name>
<evidence type="ECO:0000259" key="8">
    <source>
        <dbReference type="PROSITE" id="PS50048"/>
    </source>
</evidence>
<evidence type="ECO:0000256" key="3">
    <source>
        <dbReference type="ARBA" id="ARBA00023015"/>
    </source>
</evidence>
<evidence type="ECO:0000256" key="2">
    <source>
        <dbReference type="ARBA" id="ARBA00022723"/>
    </source>
</evidence>
<evidence type="ECO:0000256" key="6">
    <source>
        <dbReference type="ARBA" id="ARBA00023242"/>
    </source>
</evidence>
<dbReference type="InterPro" id="IPR007219">
    <property type="entry name" value="XnlR_reg_dom"/>
</dbReference>
<keyword evidence="6" id="KW-0539">Nucleus</keyword>
<dbReference type="SMART" id="SM00066">
    <property type="entry name" value="GAL4"/>
    <property type="match status" value="1"/>
</dbReference>
<dbReference type="PANTHER" id="PTHR31845:SF17">
    <property type="entry name" value="ZN(II)2CYS6 TRANSCRIPTION FACTOR (EUROFUNG)"/>
    <property type="match status" value="1"/>
</dbReference>
<feature type="region of interest" description="Disordered" evidence="7">
    <location>
        <begin position="106"/>
        <end position="146"/>
    </location>
</feature>
<protein>
    <recommendedName>
        <fullName evidence="8">Zn(2)-C6 fungal-type domain-containing protein</fullName>
    </recommendedName>
</protein>
<organism evidence="9 10">
    <name type="scientific">Sporothrix stenoceras</name>
    <dbReference type="NCBI Taxonomy" id="5173"/>
    <lineage>
        <taxon>Eukaryota</taxon>
        <taxon>Fungi</taxon>
        <taxon>Dikarya</taxon>
        <taxon>Ascomycota</taxon>
        <taxon>Pezizomycotina</taxon>
        <taxon>Sordariomycetes</taxon>
        <taxon>Sordariomycetidae</taxon>
        <taxon>Ophiostomatales</taxon>
        <taxon>Ophiostomataceae</taxon>
        <taxon>Sporothrix</taxon>
    </lineage>
</organism>
<keyword evidence="3" id="KW-0805">Transcription regulation</keyword>
<dbReference type="EMBL" id="JAWCUI010000006">
    <property type="protein sequence ID" value="KAL1901811.1"/>
    <property type="molecule type" value="Genomic_DNA"/>
</dbReference>
<dbReference type="Pfam" id="PF04082">
    <property type="entry name" value="Fungal_trans"/>
    <property type="match status" value="1"/>
</dbReference>
<evidence type="ECO:0000313" key="9">
    <source>
        <dbReference type="EMBL" id="KAL1901811.1"/>
    </source>
</evidence>
<dbReference type="InterPro" id="IPR001138">
    <property type="entry name" value="Zn2Cys6_DnaBD"/>
</dbReference>
<dbReference type="SMART" id="SM00906">
    <property type="entry name" value="Fungal_trans"/>
    <property type="match status" value="1"/>
</dbReference>
<evidence type="ECO:0000256" key="5">
    <source>
        <dbReference type="ARBA" id="ARBA00023163"/>
    </source>
</evidence>
<dbReference type="Gene3D" id="4.10.240.10">
    <property type="entry name" value="Zn(2)-C6 fungal-type DNA-binding domain"/>
    <property type="match status" value="1"/>
</dbReference>
<feature type="domain" description="Zn(2)-C6 fungal-type" evidence="8">
    <location>
        <begin position="23"/>
        <end position="65"/>
    </location>
</feature>
<feature type="compositionally biased region" description="Basic and acidic residues" evidence="7">
    <location>
        <begin position="106"/>
        <end position="117"/>
    </location>
</feature>
<sequence>MDDGRRDDSLDDRPTKKPRTARACLQCRSRKQRCLPRAADNSISFTFDLNTPCQRCTSNGTTCSFETDLDSRTEQQPELGPARLSQLVVDLHQRIDMHEARIEQLEGRAKTQRETPERAPTVPSRVPSPPPPQSTPRRYVERPPAPQTDFNMDTVQLEAPIATLQSLGAISPESMSTSQSTEGRRQTTTTVDPVRLGVLTKQEARKAVNTYFSSCHPWAPFLDEQLGRDVDELRMTHPLVFLAVVCIGLQFWSSSTTTGLHPRYFQVSSLWDTSISRLLLTPTPSDASLDAVCSLLLYSQWMPYTQDQDQDSGQPKSRYNDLSAWVVFGLAVRYASFLGLERRALLTNSTTSSTLLRESRTWLNLVTYDCNLTLTSGLPSSINATRVESMAREFGQHRLAQFPGDGRYAALVELACILQRAREGADGRGGAEGALSSSSPSSITVGNIDVLKRANMGFEDWQRHWLPKLRHTHMQHNQLPFTSLRWYQLALNSSALRRILSLGPSDDTTRQTAPLQVWVLGALETSLTAAAQILFSLSTGAAESVWSLSSQDPSTFPLGVFVVDPLARRSLDHAVDSIWVSHAFALIFLVLCYVRGQVDDDLQMCSLAPVSTAHRAPTKPRTASILARLAQLAVDIFRDGGSALRPIDKIGTLVANAASLVLAVTATATTTDRADVDAINGNGNPSTPPAVAGDAGDVHDHPLQNLFDLMGDSDMTWPATLSVFGDEWTM</sequence>
<reference evidence="9 10" key="1">
    <citation type="journal article" date="2024" name="IMA Fungus">
        <title>IMA Genome - F19 : A genome assembly and annotation guide to empower mycologists, including annotated draft genome sequences of Ceratocystis pirilliformis, Diaporthe australafricana, Fusarium ophioides, Paecilomyces lecythidis, and Sporothrix stenoceras.</title>
        <authorList>
            <person name="Aylward J."/>
            <person name="Wilson A.M."/>
            <person name="Visagie C.M."/>
            <person name="Spraker J."/>
            <person name="Barnes I."/>
            <person name="Buitendag C."/>
            <person name="Ceriani C."/>
            <person name="Del Mar Angel L."/>
            <person name="du Plessis D."/>
            <person name="Fuchs T."/>
            <person name="Gasser K."/>
            <person name="Kramer D."/>
            <person name="Li W."/>
            <person name="Munsamy K."/>
            <person name="Piso A."/>
            <person name="Price J.L."/>
            <person name="Sonnekus B."/>
            <person name="Thomas C."/>
            <person name="van der Nest A."/>
            <person name="van Dijk A."/>
            <person name="van Heerden A."/>
            <person name="van Vuuren N."/>
            <person name="Yilmaz N."/>
            <person name="Duong T.A."/>
            <person name="van der Merwe N.A."/>
            <person name="Wingfield M.J."/>
            <person name="Wingfield B.D."/>
        </authorList>
    </citation>
    <scope>NUCLEOTIDE SEQUENCE [LARGE SCALE GENOMIC DNA]</scope>
    <source>
        <strain evidence="9 10">CMW 5346</strain>
    </source>
</reference>
<feature type="compositionally biased region" description="Basic and acidic residues" evidence="7">
    <location>
        <begin position="1"/>
        <end position="15"/>
    </location>
</feature>